<dbReference type="OrthoDB" id="2153661at2759"/>
<gene>
    <name evidence="1" type="ORF">BLA29_009280</name>
</gene>
<keyword evidence="2" id="KW-1185">Reference proteome</keyword>
<dbReference type="AlphaFoldDB" id="A0A1Y3AQP7"/>
<dbReference type="EMBL" id="MUJZ01064022">
    <property type="protein sequence ID" value="OTF70780.1"/>
    <property type="molecule type" value="Genomic_DNA"/>
</dbReference>
<accession>A0A1Y3AQP7</accession>
<feature type="non-terminal residue" evidence="1">
    <location>
        <position position="204"/>
    </location>
</feature>
<name>A0A1Y3AQP7_EURMA</name>
<reference evidence="1 2" key="1">
    <citation type="submission" date="2017-03" db="EMBL/GenBank/DDBJ databases">
        <title>Genome Survey of Euroglyphus maynei.</title>
        <authorList>
            <person name="Arlian L.G."/>
            <person name="Morgan M.S."/>
            <person name="Rider S.D."/>
        </authorList>
    </citation>
    <scope>NUCLEOTIDE SEQUENCE [LARGE SCALE GENOMIC DNA]</scope>
    <source>
        <strain evidence="1">Arlian Lab</strain>
        <tissue evidence="1">Whole body</tissue>
    </source>
</reference>
<sequence length="204" mass="24081">MFKIIRLGPRSNYRWIHSSCILNRRHSRPGATGEVGLEELIIDRPPNEYPTIRQKLDRINYYDNPIRTKNIGFDDGTKPYQSFLNQAGNIVLQHTKPTEENDEDLDELDDGKDIKLEREDYDKLSSYYQFTQQYIESTIQLAHHYAIYRDLFFQEPFVNETCHDLIAANAMDKVKFHKLEQRELYYFNPLVPITAIFSSSSDHQ</sequence>
<organism evidence="1 2">
    <name type="scientific">Euroglyphus maynei</name>
    <name type="common">Mayne's house dust mite</name>
    <dbReference type="NCBI Taxonomy" id="6958"/>
    <lineage>
        <taxon>Eukaryota</taxon>
        <taxon>Metazoa</taxon>
        <taxon>Ecdysozoa</taxon>
        <taxon>Arthropoda</taxon>
        <taxon>Chelicerata</taxon>
        <taxon>Arachnida</taxon>
        <taxon>Acari</taxon>
        <taxon>Acariformes</taxon>
        <taxon>Sarcoptiformes</taxon>
        <taxon>Astigmata</taxon>
        <taxon>Psoroptidia</taxon>
        <taxon>Analgoidea</taxon>
        <taxon>Pyroglyphidae</taxon>
        <taxon>Pyroglyphinae</taxon>
        <taxon>Euroglyphus</taxon>
    </lineage>
</organism>
<comment type="caution">
    <text evidence="1">The sequence shown here is derived from an EMBL/GenBank/DDBJ whole genome shotgun (WGS) entry which is preliminary data.</text>
</comment>
<protein>
    <submittedName>
        <fullName evidence="1">Uncharacterized protein</fullName>
    </submittedName>
</protein>
<proteinExistence type="predicted"/>
<evidence type="ECO:0000313" key="1">
    <source>
        <dbReference type="EMBL" id="OTF70780.1"/>
    </source>
</evidence>
<evidence type="ECO:0000313" key="2">
    <source>
        <dbReference type="Proteomes" id="UP000194236"/>
    </source>
</evidence>
<dbReference type="Proteomes" id="UP000194236">
    <property type="component" value="Unassembled WGS sequence"/>
</dbReference>